<dbReference type="EMBL" id="SPVF01000075">
    <property type="protein sequence ID" value="TFW25550.1"/>
    <property type="molecule type" value="Genomic_DNA"/>
</dbReference>
<keyword evidence="3" id="KW-1185">Reference proteome</keyword>
<keyword evidence="2" id="KW-0238">DNA-binding</keyword>
<accession>A0A4Y9SPK8</accession>
<comment type="caution">
    <text evidence="2">The sequence shown here is derived from an EMBL/GenBank/DDBJ whole genome shotgun (WGS) entry which is preliminary data.</text>
</comment>
<reference evidence="2 3" key="1">
    <citation type="submission" date="2019-03" db="EMBL/GenBank/DDBJ databases">
        <title>Draft Genome Sequence of Massilia arenosa sp. nov., a Novel Massilia Species Isolated from a Sandy-loam Maize Soil.</title>
        <authorList>
            <person name="Raths R."/>
            <person name="Peta V."/>
            <person name="Bucking H."/>
        </authorList>
    </citation>
    <scope>NUCLEOTIDE SEQUENCE [LARGE SCALE GENOMIC DNA]</scope>
    <source>
        <strain evidence="2 3">MC02</strain>
    </source>
</reference>
<feature type="region of interest" description="Disordered" evidence="1">
    <location>
        <begin position="1"/>
        <end position="30"/>
    </location>
</feature>
<gene>
    <name evidence="2" type="ORF">E4L96_05070</name>
</gene>
<feature type="compositionally biased region" description="Pro residues" evidence="1">
    <location>
        <begin position="1"/>
        <end position="18"/>
    </location>
</feature>
<evidence type="ECO:0000256" key="1">
    <source>
        <dbReference type="SAM" id="MobiDB-lite"/>
    </source>
</evidence>
<proteinExistence type="predicted"/>
<dbReference type="AlphaFoldDB" id="A0A4Y9SPK8"/>
<evidence type="ECO:0000313" key="3">
    <source>
        <dbReference type="Proteomes" id="UP000298438"/>
    </source>
</evidence>
<evidence type="ECO:0000313" key="2">
    <source>
        <dbReference type="EMBL" id="TFW25550.1"/>
    </source>
</evidence>
<organism evidence="2 3">
    <name type="scientific">Zemynaea arenosa</name>
    <dbReference type="NCBI Taxonomy" id="2561931"/>
    <lineage>
        <taxon>Bacteria</taxon>
        <taxon>Pseudomonadati</taxon>
        <taxon>Pseudomonadota</taxon>
        <taxon>Betaproteobacteria</taxon>
        <taxon>Burkholderiales</taxon>
        <taxon>Oxalobacteraceae</taxon>
        <taxon>Telluria group</taxon>
        <taxon>Zemynaea</taxon>
    </lineage>
</organism>
<dbReference type="GO" id="GO:0003677">
    <property type="term" value="F:DNA binding"/>
    <property type="evidence" value="ECO:0007669"/>
    <property type="project" value="UniProtKB-KW"/>
</dbReference>
<sequence>PQRQAPPAPAARPAPRPAPNFSDMDDDIPF</sequence>
<dbReference type="Proteomes" id="UP000298438">
    <property type="component" value="Unassembled WGS sequence"/>
</dbReference>
<feature type="non-terminal residue" evidence="2">
    <location>
        <position position="1"/>
    </location>
</feature>
<protein>
    <submittedName>
        <fullName evidence="2">Single-stranded DNA-binding protein</fullName>
    </submittedName>
</protein>
<name>A0A4Y9SPK8_9BURK</name>